<dbReference type="InterPro" id="IPR045864">
    <property type="entry name" value="aa-tRNA-synth_II/BPL/LPL"/>
</dbReference>
<dbReference type="Pfam" id="PF00587">
    <property type="entry name" value="tRNA-synt_2b"/>
    <property type="match status" value="1"/>
</dbReference>
<dbReference type="InterPro" id="IPR006195">
    <property type="entry name" value="aa-tRNA-synth_II"/>
</dbReference>
<dbReference type="GO" id="GO:0005524">
    <property type="term" value="F:ATP binding"/>
    <property type="evidence" value="ECO:0007669"/>
    <property type="project" value="UniProtKB-KW"/>
</dbReference>
<keyword evidence="12" id="KW-1185">Reference proteome</keyword>
<dbReference type="InterPro" id="IPR002314">
    <property type="entry name" value="aa-tRNA-synt_IIb"/>
</dbReference>
<protein>
    <recommendedName>
        <fullName evidence="2">threonine--tRNA ligase</fullName>
        <ecNumber evidence="2">6.1.1.3</ecNumber>
    </recommendedName>
</protein>
<dbReference type="InterPro" id="IPR036621">
    <property type="entry name" value="Anticodon-bd_dom_sf"/>
</dbReference>
<name>A0A1Y6BZ83_9PROT</name>
<dbReference type="Gene3D" id="3.30.930.10">
    <property type="entry name" value="Bira Bifunctional Protein, Domain 2"/>
    <property type="match status" value="1"/>
</dbReference>
<dbReference type="AlphaFoldDB" id="A0A1Y6BZ83"/>
<accession>A0A1Y6BZ83</accession>
<keyword evidence="7" id="KW-0648">Protein biosynthesis</keyword>
<keyword evidence="3" id="KW-0963">Cytoplasm</keyword>
<feature type="domain" description="Aminoacyl-transfer RNA synthetases class-II family profile" evidence="10">
    <location>
        <begin position="1"/>
        <end position="167"/>
    </location>
</feature>
<comment type="catalytic activity">
    <reaction evidence="9">
        <text>tRNA(Thr) + L-threonine + ATP = L-threonyl-tRNA(Thr) + AMP + diphosphate + H(+)</text>
        <dbReference type="Rhea" id="RHEA:24624"/>
        <dbReference type="Rhea" id="RHEA-COMP:9670"/>
        <dbReference type="Rhea" id="RHEA-COMP:9704"/>
        <dbReference type="ChEBI" id="CHEBI:15378"/>
        <dbReference type="ChEBI" id="CHEBI:30616"/>
        <dbReference type="ChEBI" id="CHEBI:33019"/>
        <dbReference type="ChEBI" id="CHEBI:57926"/>
        <dbReference type="ChEBI" id="CHEBI:78442"/>
        <dbReference type="ChEBI" id="CHEBI:78534"/>
        <dbReference type="ChEBI" id="CHEBI:456215"/>
        <dbReference type="EC" id="6.1.1.3"/>
    </reaction>
</comment>
<sequence length="266" mass="28999">MRSTRLLRGRAFVQDDAHIFCAPDQVEAEVARFCRLVAEVYGDFGFADWSVALSTRPEPRIGSEAQWDEAEARLAAAAAAAGLEPRPQPGEGALYGPKLEFVLRDSRGRAWQCGTIQLDLVMPERFDLAYVDAEGRKVRPVMLHQAVLGSLERFLAILLEHHGGRLPLWLAPEQILVASLGAEQAGRAEEVAAALEEAGFRTALDLRPERLGRKVAEAHAAGIPALLAIGRREAESGRVSLRLDGGAPEELTVAGVIERLRPEAFR</sequence>
<evidence type="ECO:0000256" key="3">
    <source>
        <dbReference type="ARBA" id="ARBA00022490"/>
    </source>
</evidence>
<dbReference type="SUPFAM" id="SSF52954">
    <property type="entry name" value="Class II aaRS ABD-related"/>
    <property type="match status" value="1"/>
</dbReference>
<dbReference type="PROSITE" id="PS50862">
    <property type="entry name" value="AA_TRNA_LIGASE_II"/>
    <property type="match status" value="1"/>
</dbReference>
<comment type="similarity">
    <text evidence="1">Belongs to the class-II aminoacyl-tRNA synthetase family.</text>
</comment>
<dbReference type="Proteomes" id="UP000192917">
    <property type="component" value="Unassembled WGS sequence"/>
</dbReference>
<dbReference type="GO" id="GO:0006435">
    <property type="term" value="P:threonyl-tRNA aminoacylation"/>
    <property type="evidence" value="ECO:0007669"/>
    <property type="project" value="InterPro"/>
</dbReference>
<dbReference type="InterPro" id="IPR004154">
    <property type="entry name" value="Anticodon-bd"/>
</dbReference>
<dbReference type="RefSeq" id="WP_200808527.1">
    <property type="nucleotide sequence ID" value="NZ_FWZX01000012.1"/>
</dbReference>
<dbReference type="PANTHER" id="PTHR11451">
    <property type="entry name" value="THREONINE-TRNA LIGASE"/>
    <property type="match status" value="1"/>
</dbReference>
<proteinExistence type="inferred from homology"/>
<dbReference type="SUPFAM" id="SSF55681">
    <property type="entry name" value="Class II aaRS and biotin synthetases"/>
    <property type="match status" value="1"/>
</dbReference>
<evidence type="ECO:0000256" key="6">
    <source>
        <dbReference type="ARBA" id="ARBA00022840"/>
    </source>
</evidence>
<evidence type="ECO:0000256" key="9">
    <source>
        <dbReference type="ARBA" id="ARBA00049515"/>
    </source>
</evidence>
<dbReference type="EC" id="6.1.1.3" evidence="2"/>
<organism evidence="11 12">
    <name type="scientific">Tistlia consotensis USBA 355</name>
    <dbReference type="NCBI Taxonomy" id="560819"/>
    <lineage>
        <taxon>Bacteria</taxon>
        <taxon>Pseudomonadati</taxon>
        <taxon>Pseudomonadota</taxon>
        <taxon>Alphaproteobacteria</taxon>
        <taxon>Rhodospirillales</taxon>
        <taxon>Rhodovibrionaceae</taxon>
        <taxon>Tistlia</taxon>
    </lineage>
</organism>
<evidence type="ECO:0000256" key="8">
    <source>
        <dbReference type="ARBA" id="ARBA00023146"/>
    </source>
</evidence>
<evidence type="ECO:0000256" key="5">
    <source>
        <dbReference type="ARBA" id="ARBA00022741"/>
    </source>
</evidence>
<dbReference type="PANTHER" id="PTHR11451:SF44">
    <property type="entry name" value="THREONINE--TRNA LIGASE, CHLOROPLASTIC_MITOCHONDRIAL 2"/>
    <property type="match status" value="1"/>
</dbReference>
<dbReference type="InterPro" id="IPR002320">
    <property type="entry name" value="Thr-tRNA-ligase_IIa"/>
</dbReference>
<dbReference type="STRING" id="560819.SAMN05428998_11224"/>
<dbReference type="Pfam" id="PF03129">
    <property type="entry name" value="HGTP_anticodon"/>
    <property type="match status" value="1"/>
</dbReference>
<keyword evidence="8 11" id="KW-0030">Aminoacyl-tRNA synthetase</keyword>
<keyword evidence="4" id="KW-0436">Ligase</keyword>
<dbReference type="EMBL" id="FWZX01000012">
    <property type="protein sequence ID" value="SMF35905.1"/>
    <property type="molecule type" value="Genomic_DNA"/>
</dbReference>
<reference evidence="11 12" key="1">
    <citation type="submission" date="2017-04" db="EMBL/GenBank/DDBJ databases">
        <authorList>
            <person name="Afonso C.L."/>
            <person name="Miller P.J."/>
            <person name="Scott M.A."/>
            <person name="Spackman E."/>
            <person name="Goraichik I."/>
            <person name="Dimitrov K.M."/>
            <person name="Suarez D.L."/>
            <person name="Swayne D.E."/>
        </authorList>
    </citation>
    <scope>NUCLEOTIDE SEQUENCE [LARGE SCALE GENOMIC DNA]</scope>
    <source>
        <strain evidence="11 12">USBA 355</strain>
    </source>
</reference>
<keyword evidence="5" id="KW-0547">Nucleotide-binding</keyword>
<dbReference type="PRINTS" id="PR01047">
    <property type="entry name" value="TRNASYNTHTHR"/>
</dbReference>
<dbReference type="Gene3D" id="3.40.50.800">
    <property type="entry name" value="Anticodon-binding domain"/>
    <property type="match status" value="1"/>
</dbReference>
<keyword evidence="6" id="KW-0067">ATP-binding</keyword>
<gene>
    <name evidence="11" type="ORF">SAMN05428998_11224</name>
</gene>
<evidence type="ECO:0000256" key="1">
    <source>
        <dbReference type="ARBA" id="ARBA00008226"/>
    </source>
</evidence>
<dbReference type="GO" id="GO:0004829">
    <property type="term" value="F:threonine-tRNA ligase activity"/>
    <property type="evidence" value="ECO:0007669"/>
    <property type="project" value="UniProtKB-EC"/>
</dbReference>
<evidence type="ECO:0000313" key="12">
    <source>
        <dbReference type="Proteomes" id="UP000192917"/>
    </source>
</evidence>
<evidence type="ECO:0000256" key="2">
    <source>
        <dbReference type="ARBA" id="ARBA00013163"/>
    </source>
</evidence>
<evidence type="ECO:0000259" key="10">
    <source>
        <dbReference type="PROSITE" id="PS50862"/>
    </source>
</evidence>
<evidence type="ECO:0000256" key="4">
    <source>
        <dbReference type="ARBA" id="ARBA00022598"/>
    </source>
</evidence>
<evidence type="ECO:0000313" key="11">
    <source>
        <dbReference type="EMBL" id="SMF35905.1"/>
    </source>
</evidence>
<evidence type="ECO:0000256" key="7">
    <source>
        <dbReference type="ARBA" id="ARBA00022917"/>
    </source>
</evidence>
<dbReference type="GO" id="GO:0005737">
    <property type="term" value="C:cytoplasm"/>
    <property type="evidence" value="ECO:0007669"/>
    <property type="project" value="InterPro"/>
</dbReference>